<dbReference type="GeneID" id="93557707"/>
<evidence type="ECO:0000256" key="2">
    <source>
        <dbReference type="ARBA" id="ARBA00007613"/>
    </source>
</evidence>
<dbReference type="Gene3D" id="1.20.1600.10">
    <property type="entry name" value="Outer membrane efflux proteins (OEP)"/>
    <property type="match status" value="1"/>
</dbReference>
<evidence type="ECO:0000313" key="8">
    <source>
        <dbReference type="EMBL" id="EHG99854.1"/>
    </source>
</evidence>
<organism evidence="8 9">
    <name type="scientific">Paraprevotella clara YIT 11840</name>
    <dbReference type="NCBI Taxonomy" id="762968"/>
    <lineage>
        <taxon>Bacteria</taxon>
        <taxon>Pseudomonadati</taxon>
        <taxon>Bacteroidota</taxon>
        <taxon>Bacteroidia</taxon>
        <taxon>Bacteroidales</taxon>
        <taxon>Prevotellaceae</taxon>
        <taxon>Paraprevotella</taxon>
    </lineage>
</organism>
<dbReference type="PATRIC" id="fig|762968.3.peg.2036"/>
<comment type="caution">
    <text evidence="8">The sequence shown here is derived from an EMBL/GenBank/DDBJ whole genome shotgun (WGS) entry which is preliminary data.</text>
</comment>
<dbReference type="PANTHER" id="PTHR30026:SF20">
    <property type="entry name" value="OUTER MEMBRANE PROTEIN TOLC"/>
    <property type="match status" value="1"/>
</dbReference>
<sequence length="485" mass="57081">MKSFWIILLLYFPCPLLRADRPITLEMAINELALKSTSVQVELLRLKNELLTFDNYKKEFLPALQLTTRLVEFNHSLKLLQNALDGNYLNVEDYSTSSSVGMTIQQKIFHTGGTFALNSSVSVLREHSDNRNNFTTTPFYVSYSQSFWGGRKQNIMERSLYRLRYDLALKNYCTSVSSIQQKVLVLYLEAFLSKLEQEQLREDIQINDTLLQIAELKLKEGYITEYDYNQIELQGLHINYAYENALRIFRENLRKLSAELGIDEQISIQYPDKDILPGFLNEDVVIRYIERNNPQRLAWDMQRKQAEYDLFQAQAETRFNGTISVNYGLNQYAEDFFTAYRHPNSQQNISVGLSIPVFQWGINRNKRKIARNEYEATLLEIEKSELDFLSNQKEQINNYNYAVHTYDLMERGYELACRQYQLAVQKFALGKISVYELTSTRQEQYTAMQDYYTAMESLYVNYYNLRHLSLYDFVRKQSLEELLVP</sequence>
<evidence type="ECO:0000256" key="5">
    <source>
        <dbReference type="ARBA" id="ARBA00022692"/>
    </source>
</evidence>
<dbReference type="Pfam" id="PF02321">
    <property type="entry name" value="OEP"/>
    <property type="match status" value="1"/>
</dbReference>
<dbReference type="InterPro" id="IPR003423">
    <property type="entry name" value="OMP_efflux"/>
</dbReference>
<dbReference type="AlphaFoldDB" id="G5SSD6"/>
<evidence type="ECO:0000256" key="7">
    <source>
        <dbReference type="ARBA" id="ARBA00023237"/>
    </source>
</evidence>
<dbReference type="GO" id="GO:0009279">
    <property type="term" value="C:cell outer membrane"/>
    <property type="evidence" value="ECO:0007669"/>
    <property type="project" value="UniProtKB-SubCell"/>
</dbReference>
<dbReference type="OrthoDB" id="1036938at2"/>
<comment type="subcellular location">
    <subcellularLocation>
        <location evidence="1">Cell outer membrane</location>
    </subcellularLocation>
</comment>
<reference evidence="8 9" key="1">
    <citation type="submission" date="2011-03" db="EMBL/GenBank/DDBJ databases">
        <authorList>
            <person name="Weinstock G."/>
            <person name="Sodergren E."/>
            <person name="Clifton S."/>
            <person name="Fulton L."/>
            <person name="Fulton B."/>
            <person name="Courtney L."/>
            <person name="Fronick C."/>
            <person name="Harrison M."/>
            <person name="Strong C."/>
            <person name="Farmer C."/>
            <person name="Delahaunty K."/>
            <person name="Markovic C."/>
            <person name="Hall O."/>
            <person name="Minx P."/>
            <person name="Tomlinson C."/>
            <person name="Mitreva M."/>
            <person name="Hou S."/>
            <person name="Chen J."/>
            <person name="Wollam A."/>
            <person name="Pepin K.H."/>
            <person name="Johnson M."/>
            <person name="Bhonagiri V."/>
            <person name="Zhang X."/>
            <person name="Suruliraj S."/>
            <person name="Warren W."/>
            <person name="Chinwalla A."/>
            <person name="Mardis E.R."/>
            <person name="Wilson R.K."/>
        </authorList>
    </citation>
    <scope>NUCLEOTIDE SEQUENCE [LARGE SCALE GENOMIC DNA]</scope>
    <source>
        <strain evidence="8 9">YIT 11840</strain>
    </source>
</reference>
<evidence type="ECO:0000256" key="1">
    <source>
        <dbReference type="ARBA" id="ARBA00004442"/>
    </source>
</evidence>
<dbReference type="InterPro" id="IPR051906">
    <property type="entry name" value="TolC-like"/>
</dbReference>
<keyword evidence="6" id="KW-0472">Membrane</keyword>
<evidence type="ECO:0000256" key="3">
    <source>
        <dbReference type="ARBA" id="ARBA00022448"/>
    </source>
</evidence>
<keyword evidence="9" id="KW-1185">Reference proteome</keyword>
<keyword evidence="7" id="KW-0998">Cell outer membrane</keyword>
<keyword evidence="5" id="KW-0812">Transmembrane</keyword>
<comment type="similarity">
    <text evidence="2">Belongs to the outer membrane factor (OMF) (TC 1.B.17) family.</text>
</comment>
<dbReference type="eggNOG" id="COG1538">
    <property type="taxonomic scope" value="Bacteria"/>
</dbReference>
<dbReference type="RefSeq" id="WP_008620695.1">
    <property type="nucleotide sequence ID" value="NZ_JH376604.1"/>
</dbReference>
<evidence type="ECO:0000313" key="9">
    <source>
        <dbReference type="Proteomes" id="UP000003598"/>
    </source>
</evidence>
<dbReference type="GO" id="GO:1990281">
    <property type="term" value="C:efflux pump complex"/>
    <property type="evidence" value="ECO:0007669"/>
    <property type="project" value="TreeGrafter"/>
</dbReference>
<dbReference type="GO" id="GO:0015562">
    <property type="term" value="F:efflux transmembrane transporter activity"/>
    <property type="evidence" value="ECO:0007669"/>
    <property type="project" value="InterPro"/>
</dbReference>
<name>G5SSD6_9BACT</name>
<dbReference type="GO" id="GO:0015288">
    <property type="term" value="F:porin activity"/>
    <property type="evidence" value="ECO:0007669"/>
    <property type="project" value="TreeGrafter"/>
</dbReference>
<protein>
    <submittedName>
        <fullName evidence="8">Outer membrane efflux protein</fullName>
    </submittedName>
</protein>
<evidence type="ECO:0000256" key="4">
    <source>
        <dbReference type="ARBA" id="ARBA00022452"/>
    </source>
</evidence>
<gene>
    <name evidence="8" type="ORF">HMPREF9441_02286</name>
</gene>
<dbReference type="SUPFAM" id="SSF56954">
    <property type="entry name" value="Outer membrane efflux proteins (OEP)"/>
    <property type="match status" value="1"/>
</dbReference>
<dbReference type="EMBL" id="AFFY01000032">
    <property type="protein sequence ID" value="EHG99854.1"/>
    <property type="molecule type" value="Genomic_DNA"/>
</dbReference>
<evidence type="ECO:0000256" key="6">
    <source>
        <dbReference type="ARBA" id="ARBA00023136"/>
    </source>
</evidence>
<accession>G5SSD6</accession>
<keyword evidence="4" id="KW-1134">Transmembrane beta strand</keyword>
<dbReference type="HOGENOM" id="CLU_044831_0_0_10"/>
<keyword evidence="3" id="KW-0813">Transport</keyword>
<dbReference type="PANTHER" id="PTHR30026">
    <property type="entry name" value="OUTER MEMBRANE PROTEIN TOLC"/>
    <property type="match status" value="1"/>
</dbReference>
<dbReference type="Proteomes" id="UP000003598">
    <property type="component" value="Unassembled WGS sequence"/>
</dbReference>
<dbReference type="STRING" id="762968.HMPREF9441_02286"/>
<proteinExistence type="inferred from homology"/>